<feature type="transmembrane region" description="Helical" evidence="1">
    <location>
        <begin position="15"/>
        <end position="43"/>
    </location>
</feature>
<evidence type="ECO:0008006" key="4">
    <source>
        <dbReference type="Google" id="ProtNLM"/>
    </source>
</evidence>
<organism evidence="2 3">
    <name type="scientific">Rurimicrobium arvi</name>
    <dbReference type="NCBI Taxonomy" id="2049916"/>
    <lineage>
        <taxon>Bacteria</taxon>
        <taxon>Pseudomonadati</taxon>
        <taxon>Bacteroidota</taxon>
        <taxon>Chitinophagia</taxon>
        <taxon>Chitinophagales</taxon>
        <taxon>Chitinophagaceae</taxon>
        <taxon>Rurimicrobium</taxon>
    </lineage>
</organism>
<dbReference type="PROSITE" id="PS51257">
    <property type="entry name" value="PROKAR_LIPOPROTEIN"/>
    <property type="match status" value="1"/>
</dbReference>
<keyword evidence="3" id="KW-1185">Reference proteome</keyword>
<dbReference type="EMBL" id="BAABEZ010000024">
    <property type="protein sequence ID" value="GAA4458792.1"/>
    <property type="molecule type" value="Genomic_DNA"/>
</dbReference>
<evidence type="ECO:0000313" key="3">
    <source>
        <dbReference type="Proteomes" id="UP001501410"/>
    </source>
</evidence>
<feature type="transmembrane region" description="Helical" evidence="1">
    <location>
        <begin position="285"/>
        <end position="304"/>
    </location>
</feature>
<dbReference type="RefSeq" id="WP_344828435.1">
    <property type="nucleotide sequence ID" value="NZ_BAABEZ010000024.1"/>
</dbReference>
<reference evidence="3" key="1">
    <citation type="journal article" date="2019" name="Int. J. Syst. Evol. Microbiol.">
        <title>The Global Catalogue of Microorganisms (GCM) 10K type strain sequencing project: providing services to taxonomists for standard genome sequencing and annotation.</title>
        <authorList>
            <consortium name="The Broad Institute Genomics Platform"/>
            <consortium name="The Broad Institute Genome Sequencing Center for Infectious Disease"/>
            <person name="Wu L."/>
            <person name="Ma J."/>
        </authorList>
    </citation>
    <scope>NUCLEOTIDE SEQUENCE [LARGE SCALE GENOMIC DNA]</scope>
    <source>
        <strain evidence="3">JCM 31921</strain>
    </source>
</reference>
<sequence length="360" mass="40868">MNNFSQRSDIINMGFMLLSCCIAILLPFELFLFSYAILGPLHYLTEISWLHDKKYYSVGRYDGWLLVGLGILVTLANLFADIFGAFSEHAAYYFIGVAFLCGLLFAFVKHLFVRLAGLMLILIIVYAGIPEEGKNAESTSWLLYLLFVPTLIHVYVFTALFMLYGALKSRSRLGILSVLLLIACPFLLWNILPDFSPVPVTAYGKRVYKGADISFAQLNQAILYLGFDMGKKPQGHTSADAFWDHAVYYSREGILVMRFIAFAYTYHYLNWFAKTKIIRWHEVPKARFAAVIAIWIFSIAVYLYDYAAGIRWLFFLSIAHVIMEFPLNFISLAGILRFFAGKSPAAAPVAEKQTPPLRKP</sequence>
<evidence type="ECO:0000256" key="1">
    <source>
        <dbReference type="SAM" id="Phobius"/>
    </source>
</evidence>
<feature type="transmembrane region" description="Helical" evidence="1">
    <location>
        <begin position="310"/>
        <end position="336"/>
    </location>
</feature>
<feature type="transmembrane region" description="Helical" evidence="1">
    <location>
        <begin position="253"/>
        <end position="273"/>
    </location>
</feature>
<feature type="transmembrane region" description="Helical" evidence="1">
    <location>
        <begin position="64"/>
        <end position="84"/>
    </location>
</feature>
<keyword evidence="1" id="KW-1133">Transmembrane helix</keyword>
<dbReference type="Proteomes" id="UP001501410">
    <property type="component" value="Unassembled WGS sequence"/>
</dbReference>
<comment type="caution">
    <text evidence="2">The sequence shown here is derived from an EMBL/GenBank/DDBJ whole genome shotgun (WGS) entry which is preliminary data.</text>
</comment>
<accession>A0ABP8N3L2</accession>
<feature type="transmembrane region" description="Helical" evidence="1">
    <location>
        <begin position="141"/>
        <end position="166"/>
    </location>
</feature>
<gene>
    <name evidence="2" type="ORF">GCM10023092_27670</name>
</gene>
<keyword evidence="1" id="KW-0472">Membrane</keyword>
<name>A0ABP8N3L2_9BACT</name>
<feature type="transmembrane region" description="Helical" evidence="1">
    <location>
        <begin position="173"/>
        <end position="192"/>
    </location>
</feature>
<evidence type="ECO:0000313" key="2">
    <source>
        <dbReference type="EMBL" id="GAA4458792.1"/>
    </source>
</evidence>
<feature type="transmembrane region" description="Helical" evidence="1">
    <location>
        <begin position="112"/>
        <end position="129"/>
    </location>
</feature>
<protein>
    <recommendedName>
        <fullName evidence="4">EpsG family protein</fullName>
    </recommendedName>
</protein>
<feature type="transmembrane region" description="Helical" evidence="1">
    <location>
        <begin position="90"/>
        <end position="107"/>
    </location>
</feature>
<proteinExistence type="predicted"/>
<keyword evidence="1" id="KW-0812">Transmembrane</keyword>